<proteinExistence type="predicted"/>
<reference evidence="1 2" key="2">
    <citation type="journal article" date="2022" name="Mol. Ecol. Resour.">
        <title>The genomes of chicory, endive, great burdock and yacon provide insights into Asteraceae paleo-polyploidization history and plant inulin production.</title>
        <authorList>
            <person name="Fan W."/>
            <person name="Wang S."/>
            <person name="Wang H."/>
            <person name="Wang A."/>
            <person name="Jiang F."/>
            <person name="Liu H."/>
            <person name="Zhao H."/>
            <person name="Xu D."/>
            <person name="Zhang Y."/>
        </authorList>
    </citation>
    <scope>NUCLEOTIDE SEQUENCE [LARGE SCALE GENOMIC DNA]</scope>
    <source>
        <strain evidence="2">cv. Punajuju</strain>
        <tissue evidence="1">Leaves</tissue>
    </source>
</reference>
<sequence length="128" mass="12745">MPSSGVLDGSGTHSPTMGLRYTQSGDGSGGEIEDNNNIVAAAEAVLAGEENSTGGAADTAAVEIGEGGGVGTVYKGIGQQRCHHSCRLTVDGAAVVAAGDDDALGGLLRTEKCNLTTPPPDFGVFVRL</sequence>
<protein>
    <submittedName>
        <fullName evidence="1">Uncharacterized protein</fullName>
    </submittedName>
</protein>
<evidence type="ECO:0000313" key="1">
    <source>
        <dbReference type="EMBL" id="KAI3711015.1"/>
    </source>
</evidence>
<reference evidence="2" key="1">
    <citation type="journal article" date="2022" name="Mol. Ecol. Resour.">
        <title>The genomes of chicory, endive, great burdock and yacon provide insights into Asteraceae palaeo-polyploidization history and plant inulin production.</title>
        <authorList>
            <person name="Fan W."/>
            <person name="Wang S."/>
            <person name="Wang H."/>
            <person name="Wang A."/>
            <person name="Jiang F."/>
            <person name="Liu H."/>
            <person name="Zhao H."/>
            <person name="Xu D."/>
            <person name="Zhang Y."/>
        </authorList>
    </citation>
    <scope>NUCLEOTIDE SEQUENCE [LARGE SCALE GENOMIC DNA]</scope>
    <source>
        <strain evidence="2">cv. Punajuju</strain>
    </source>
</reference>
<accession>A0ACB9AN02</accession>
<dbReference type="Proteomes" id="UP001055811">
    <property type="component" value="Linkage Group LG07"/>
</dbReference>
<comment type="caution">
    <text evidence="1">The sequence shown here is derived from an EMBL/GenBank/DDBJ whole genome shotgun (WGS) entry which is preliminary data.</text>
</comment>
<keyword evidence="2" id="KW-1185">Reference proteome</keyword>
<organism evidence="1 2">
    <name type="scientific">Cichorium intybus</name>
    <name type="common">Chicory</name>
    <dbReference type="NCBI Taxonomy" id="13427"/>
    <lineage>
        <taxon>Eukaryota</taxon>
        <taxon>Viridiplantae</taxon>
        <taxon>Streptophyta</taxon>
        <taxon>Embryophyta</taxon>
        <taxon>Tracheophyta</taxon>
        <taxon>Spermatophyta</taxon>
        <taxon>Magnoliopsida</taxon>
        <taxon>eudicotyledons</taxon>
        <taxon>Gunneridae</taxon>
        <taxon>Pentapetalae</taxon>
        <taxon>asterids</taxon>
        <taxon>campanulids</taxon>
        <taxon>Asterales</taxon>
        <taxon>Asteraceae</taxon>
        <taxon>Cichorioideae</taxon>
        <taxon>Cichorieae</taxon>
        <taxon>Cichoriinae</taxon>
        <taxon>Cichorium</taxon>
    </lineage>
</organism>
<gene>
    <name evidence="1" type="ORF">L2E82_40817</name>
</gene>
<evidence type="ECO:0000313" key="2">
    <source>
        <dbReference type="Proteomes" id="UP001055811"/>
    </source>
</evidence>
<name>A0ACB9AN02_CICIN</name>
<dbReference type="EMBL" id="CM042015">
    <property type="protein sequence ID" value="KAI3711015.1"/>
    <property type="molecule type" value="Genomic_DNA"/>
</dbReference>